<sequence>MNQPFLAPSYPNKSFTGIRDNPFPLKEHFPSTKLHHNFQYCRKNLI</sequence>
<organism evidence="1">
    <name type="scientific">Rhizophora mucronata</name>
    <name type="common">Asiatic mangrove</name>
    <dbReference type="NCBI Taxonomy" id="61149"/>
    <lineage>
        <taxon>Eukaryota</taxon>
        <taxon>Viridiplantae</taxon>
        <taxon>Streptophyta</taxon>
        <taxon>Embryophyta</taxon>
        <taxon>Tracheophyta</taxon>
        <taxon>Spermatophyta</taxon>
        <taxon>Magnoliopsida</taxon>
        <taxon>eudicotyledons</taxon>
        <taxon>Gunneridae</taxon>
        <taxon>Pentapetalae</taxon>
        <taxon>rosids</taxon>
        <taxon>fabids</taxon>
        <taxon>Malpighiales</taxon>
        <taxon>Rhizophoraceae</taxon>
        <taxon>Rhizophora</taxon>
    </lineage>
</organism>
<dbReference type="AlphaFoldDB" id="A0A2P2K6C7"/>
<evidence type="ECO:0000313" key="1">
    <source>
        <dbReference type="EMBL" id="MBX01282.1"/>
    </source>
</evidence>
<name>A0A2P2K6C7_RHIMU</name>
<reference evidence="1" key="1">
    <citation type="submission" date="2018-02" db="EMBL/GenBank/DDBJ databases">
        <title>Rhizophora mucronata_Transcriptome.</title>
        <authorList>
            <person name="Meera S.P."/>
            <person name="Sreeshan A."/>
            <person name="Augustine A."/>
        </authorList>
    </citation>
    <scope>NUCLEOTIDE SEQUENCE</scope>
    <source>
        <tissue evidence="1">Leaf</tissue>
    </source>
</reference>
<dbReference type="EMBL" id="GGEC01020798">
    <property type="protein sequence ID" value="MBX01282.1"/>
    <property type="molecule type" value="Transcribed_RNA"/>
</dbReference>
<protein>
    <submittedName>
        <fullName evidence="1">Uncharacterized protein</fullName>
    </submittedName>
</protein>
<proteinExistence type="predicted"/>
<accession>A0A2P2K6C7</accession>
<dbReference type="EMBL" id="GGEC01020797">
    <property type="protein sequence ID" value="MBX01281.1"/>
    <property type="molecule type" value="Transcribed_RNA"/>
</dbReference>